<comment type="caution">
    <text evidence="2">The sequence shown here is derived from an EMBL/GenBank/DDBJ whole genome shotgun (WGS) entry which is preliminary data.</text>
</comment>
<dbReference type="RefSeq" id="WP_185038421.1">
    <property type="nucleotide sequence ID" value="NZ_BAABFG010000005.1"/>
</dbReference>
<accession>A0A7W7GTM9</accession>
<evidence type="ECO:0000313" key="3">
    <source>
        <dbReference type="Proteomes" id="UP000546162"/>
    </source>
</evidence>
<organism evidence="2 3">
    <name type="scientific">Actinoplanes octamycinicus</name>
    <dbReference type="NCBI Taxonomy" id="135948"/>
    <lineage>
        <taxon>Bacteria</taxon>
        <taxon>Bacillati</taxon>
        <taxon>Actinomycetota</taxon>
        <taxon>Actinomycetes</taxon>
        <taxon>Micromonosporales</taxon>
        <taxon>Micromonosporaceae</taxon>
        <taxon>Actinoplanes</taxon>
    </lineage>
</organism>
<dbReference type="Gene3D" id="2.130.10.10">
    <property type="entry name" value="YVTN repeat-like/Quinoprotein amine dehydrogenase"/>
    <property type="match status" value="1"/>
</dbReference>
<dbReference type="Gene3D" id="2.120.10.30">
    <property type="entry name" value="TolB, C-terminal domain"/>
    <property type="match status" value="1"/>
</dbReference>
<proteinExistence type="predicted"/>
<dbReference type="InterPro" id="IPR015943">
    <property type="entry name" value="WD40/YVTN_repeat-like_dom_sf"/>
</dbReference>
<evidence type="ECO:0000313" key="2">
    <source>
        <dbReference type="EMBL" id="MBB4738104.1"/>
    </source>
</evidence>
<gene>
    <name evidence="2" type="ORF">BJY16_001563</name>
</gene>
<dbReference type="InterPro" id="IPR011042">
    <property type="entry name" value="6-blade_b-propeller_TolB-like"/>
</dbReference>
<sequence length="355" mass="37296">MTRTADDLLRTALRDLAGEAGRPHALPTRALAAGHRRRRIRRTVVSSAAAILVAAAAAVPYSLTRSHQPAPAAVAPAPTVVDLGTRPFAEQRAYLLPGGVPLVGAFRYGSSGDTSALVLPPGGTGYRQVPGFTGSLTVSPTGRYAVVERLAAERLHLLDVTTGQERTLPYPIASAAVWSTDGARLLVTRDTGFSVVDPATGAAADHDVDPGRTRCLNRCQYTWLAGGKQVALPQAVAQNSEAPRVTGLAIFDAGTGELLRDVPVTGAPLGRDAWSPDGRLVLTRDTDQVGRVWVVDAASGHVVRGLAAETAVFRPDGTVLAADRERVTRYTADGTPIETLTLPDVLAGRKLTFGR</sequence>
<keyword evidence="1" id="KW-0472">Membrane</keyword>
<dbReference type="SUPFAM" id="SSF82171">
    <property type="entry name" value="DPP6 N-terminal domain-like"/>
    <property type="match status" value="1"/>
</dbReference>
<reference evidence="2 3" key="1">
    <citation type="submission" date="2020-08" db="EMBL/GenBank/DDBJ databases">
        <title>Sequencing the genomes of 1000 actinobacteria strains.</title>
        <authorList>
            <person name="Klenk H.-P."/>
        </authorList>
    </citation>
    <scope>NUCLEOTIDE SEQUENCE [LARGE SCALE GENOMIC DNA]</scope>
    <source>
        <strain evidence="2 3">DSM 45809</strain>
    </source>
</reference>
<dbReference type="Proteomes" id="UP000546162">
    <property type="component" value="Unassembled WGS sequence"/>
</dbReference>
<protein>
    <recommendedName>
        <fullName evidence="4">WD40 repeat protein</fullName>
    </recommendedName>
</protein>
<dbReference type="EMBL" id="JACHNB010000001">
    <property type="protein sequence ID" value="MBB4738104.1"/>
    <property type="molecule type" value="Genomic_DNA"/>
</dbReference>
<evidence type="ECO:0000256" key="1">
    <source>
        <dbReference type="SAM" id="Phobius"/>
    </source>
</evidence>
<evidence type="ECO:0008006" key="4">
    <source>
        <dbReference type="Google" id="ProtNLM"/>
    </source>
</evidence>
<dbReference type="AlphaFoldDB" id="A0A7W7GTM9"/>
<keyword evidence="3" id="KW-1185">Reference proteome</keyword>
<keyword evidence="1" id="KW-0812">Transmembrane</keyword>
<feature type="transmembrane region" description="Helical" evidence="1">
    <location>
        <begin position="44"/>
        <end position="63"/>
    </location>
</feature>
<name>A0A7W7GTM9_9ACTN</name>
<keyword evidence="1" id="KW-1133">Transmembrane helix</keyword>